<comment type="caution">
    <text evidence="4">The sequence shown here is derived from an EMBL/GenBank/DDBJ whole genome shotgun (WGS) entry which is preliminary data.</text>
</comment>
<reference evidence="4 5" key="1">
    <citation type="journal article" date="2014" name="Int. J. Syst. Evol. Microbiol.">
        <title>Complete genome sequence of Corynebacterium casei LMG S-19264T (=DSM 44701T), isolated from a smear-ripened cheese.</title>
        <authorList>
            <consortium name="US DOE Joint Genome Institute (JGI-PGF)"/>
            <person name="Walter F."/>
            <person name="Albersmeier A."/>
            <person name="Kalinowski J."/>
            <person name="Ruckert C."/>
        </authorList>
    </citation>
    <scope>NUCLEOTIDE SEQUENCE [LARGE SCALE GENOMIC DNA]</scope>
    <source>
        <strain evidence="4 5">CGMCC 4.7206</strain>
    </source>
</reference>
<evidence type="ECO:0000313" key="3">
    <source>
        <dbReference type="EMBL" id="GAA0517528.1"/>
    </source>
</evidence>
<evidence type="ECO:0000256" key="1">
    <source>
        <dbReference type="SAM" id="MobiDB-lite"/>
    </source>
</evidence>
<feature type="region of interest" description="Disordered" evidence="1">
    <location>
        <begin position="343"/>
        <end position="364"/>
    </location>
</feature>
<sequence>MTEDRVVVGLVADPGAPSSLARRLARDLPDALAREVTDQVTWDVRAVTDPIRVEADGRIPIEDHAGEWLAQEEWDLVVCLTDLPRHNRTGPVVADISTREGVALASLPAISWLRQRSHTRRVLVHLVGVLASEKLQLRASWGRPPARLGRTIRLVATEPGIEQVVLSGLRGRFRLVAAMVRDNAPWRLVAGLSRAIAAAAAAAAFGVFYSSIWQMADALSTGRLLLISAVAVAMMVGWLILGNGLWERRRTGSETASLYNVTTVITLLIGVTCWYLLLFGITLLAAAAVITPEYLSSVLGHPADATDYLQLVWLSTSMGTVAGALGASLETEDAVRRAAYGRREYERRTRARARQRTEEDGSDR</sequence>
<evidence type="ECO:0008006" key="7">
    <source>
        <dbReference type="Google" id="ProtNLM"/>
    </source>
</evidence>
<dbReference type="Proteomes" id="UP000597989">
    <property type="component" value="Unassembled WGS sequence"/>
</dbReference>
<dbReference type="EMBL" id="BMMT01000006">
    <property type="protein sequence ID" value="GGI84161.1"/>
    <property type="molecule type" value="Genomic_DNA"/>
</dbReference>
<evidence type="ECO:0000313" key="4">
    <source>
        <dbReference type="EMBL" id="GGI84161.1"/>
    </source>
</evidence>
<dbReference type="RefSeq" id="WP_188987196.1">
    <property type="nucleotide sequence ID" value="NZ_BAAAHC010000008.1"/>
</dbReference>
<keyword evidence="2" id="KW-1133">Transmembrane helix</keyword>
<evidence type="ECO:0000256" key="2">
    <source>
        <dbReference type="SAM" id="Phobius"/>
    </source>
</evidence>
<accession>A0A917NAV3</accession>
<organism evidence="4 5">
    <name type="scientific">Saccharopolyspora thermophila</name>
    <dbReference type="NCBI Taxonomy" id="89367"/>
    <lineage>
        <taxon>Bacteria</taxon>
        <taxon>Bacillati</taxon>
        <taxon>Actinomycetota</taxon>
        <taxon>Actinomycetes</taxon>
        <taxon>Pseudonocardiales</taxon>
        <taxon>Pseudonocardiaceae</taxon>
        <taxon>Saccharopolyspora</taxon>
    </lineage>
</organism>
<dbReference type="AlphaFoldDB" id="A0A917NAV3"/>
<feature type="transmembrane region" description="Helical" evidence="2">
    <location>
        <begin position="224"/>
        <end position="246"/>
    </location>
</feature>
<name>A0A917NAV3_9PSEU</name>
<keyword evidence="2" id="KW-0812">Transmembrane</keyword>
<evidence type="ECO:0000313" key="5">
    <source>
        <dbReference type="Proteomes" id="UP000597989"/>
    </source>
</evidence>
<feature type="transmembrane region" description="Helical" evidence="2">
    <location>
        <begin position="188"/>
        <end position="212"/>
    </location>
</feature>
<keyword evidence="6" id="KW-1185">Reference proteome</keyword>
<protein>
    <recommendedName>
        <fullName evidence="7">5,10-methylene-tetrahydrofolate dehydrogenase</fullName>
    </recommendedName>
</protein>
<reference evidence="4" key="3">
    <citation type="submission" date="2020-09" db="EMBL/GenBank/DDBJ databases">
        <authorList>
            <person name="Sun Q."/>
            <person name="Zhou Y."/>
        </authorList>
    </citation>
    <scope>NUCLEOTIDE SEQUENCE</scope>
    <source>
        <strain evidence="4">CGMCC 4.7206</strain>
    </source>
</reference>
<feature type="transmembrane region" description="Helical" evidence="2">
    <location>
        <begin position="258"/>
        <end position="291"/>
    </location>
</feature>
<dbReference type="EMBL" id="BAAAHC010000008">
    <property type="protein sequence ID" value="GAA0517528.1"/>
    <property type="molecule type" value="Genomic_DNA"/>
</dbReference>
<dbReference type="Proteomes" id="UP001500220">
    <property type="component" value="Unassembled WGS sequence"/>
</dbReference>
<evidence type="ECO:0000313" key="6">
    <source>
        <dbReference type="Proteomes" id="UP001500220"/>
    </source>
</evidence>
<reference evidence="3 6" key="2">
    <citation type="journal article" date="2019" name="Int. J. Syst. Evol. Microbiol.">
        <title>The Global Catalogue of Microorganisms (GCM) 10K type strain sequencing project: providing services to taxonomists for standard genome sequencing and annotation.</title>
        <authorList>
            <consortium name="The Broad Institute Genomics Platform"/>
            <consortium name="The Broad Institute Genome Sequencing Center for Infectious Disease"/>
            <person name="Wu L."/>
            <person name="Ma J."/>
        </authorList>
    </citation>
    <scope>NUCLEOTIDE SEQUENCE [LARGE SCALE GENOMIC DNA]</scope>
    <source>
        <strain evidence="3 6">JCM 10664</strain>
    </source>
</reference>
<feature type="compositionally biased region" description="Basic and acidic residues" evidence="1">
    <location>
        <begin position="355"/>
        <end position="364"/>
    </location>
</feature>
<reference evidence="3" key="4">
    <citation type="submission" date="2023-12" db="EMBL/GenBank/DDBJ databases">
        <authorList>
            <person name="Sun Q."/>
            <person name="Inoue M."/>
        </authorList>
    </citation>
    <scope>NUCLEOTIDE SEQUENCE</scope>
    <source>
        <strain evidence="3">JCM 10664</strain>
    </source>
</reference>
<gene>
    <name evidence="3" type="ORF">GCM10009545_19450</name>
    <name evidence="4" type="ORF">GCM10011581_21700</name>
</gene>
<proteinExistence type="predicted"/>
<feature type="transmembrane region" description="Helical" evidence="2">
    <location>
        <begin position="311"/>
        <end position="329"/>
    </location>
</feature>
<keyword evidence="2" id="KW-0472">Membrane</keyword>